<feature type="signal peptide" evidence="1">
    <location>
        <begin position="1"/>
        <end position="26"/>
    </location>
</feature>
<gene>
    <name evidence="3" type="ORF">GCM10023340_16090</name>
</gene>
<dbReference type="Pfam" id="PF09992">
    <property type="entry name" value="NAGPA"/>
    <property type="match status" value="1"/>
</dbReference>
<feature type="domain" description="Phosphodiester glycosidase" evidence="2">
    <location>
        <begin position="256"/>
        <end position="421"/>
    </location>
</feature>
<name>A0ABP9PFU8_9ACTN</name>
<dbReference type="PANTHER" id="PTHR40446:SF2">
    <property type="entry name" value="N-ACETYLGLUCOSAMINE-1-PHOSPHODIESTER ALPHA-N-ACETYLGLUCOSAMINIDASE"/>
    <property type="match status" value="1"/>
</dbReference>
<protein>
    <recommendedName>
        <fullName evidence="2">Phosphodiester glycosidase domain-containing protein</fullName>
    </recommendedName>
</protein>
<accession>A0ABP9PFU8</accession>
<reference evidence="4" key="1">
    <citation type="journal article" date="2019" name="Int. J. Syst. Evol. Microbiol.">
        <title>The Global Catalogue of Microorganisms (GCM) 10K type strain sequencing project: providing services to taxonomists for standard genome sequencing and annotation.</title>
        <authorList>
            <consortium name="The Broad Institute Genomics Platform"/>
            <consortium name="The Broad Institute Genome Sequencing Center for Infectious Disease"/>
            <person name="Wu L."/>
            <person name="Ma J."/>
        </authorList>
    </citation>
    <scope>NUCLEOTIDE SEQUENCE [LARGE SCALE GENOMIC DNA]</scope>
    <source>
        <strain evidence="4">JCM 18459</strain>
    </source>
</reference>
<organism evidence="3 4">
    <name type="scientific">Nocardioides marinquilinus</name>
    <dbReference type="NCBI Taxonomy" id="1210400"/>
    <lineage>
        <taxon>Bacteria</taxon>
        <taxon>Bacillati</taxon>
        <taxon>Actinomycetota</taxon>
        <taxon>Actinomycetes</taxon>
        <taxon>Propionibacteriales</taxon>
        <taxon>Nocardioidaceae</taxon>
        <taxon>Nocardioides</taxon>
    </lineage>
</organism>
<proteinExistence type="predicted"/>
<keyword evidence="4" id="KW-1185">Reference proteome</keyword>
<feature type="chain" id="PRO_5046929045" description="Phosphodiester glycosidase domain-containing protein" evidence="1">
    <location>
        <begin position="27"/>
        <end position="426"/>
    </location>
</feature>
<dbReference type="EMBL" id="BAABKG010000002">
    <property type="protein sequence ID" value="GAA5145939.1"/>
    <property type="molecule type" value="Genomic_DNA"/>
</dbReference>
<comment type="caution">
    <text evidence="3">The sequence shown here is derived from an EMBL/GenBank/DDBJ whole genome shotgun (WGS) entry which is preliminary data.</text>
</comment>
<evidence type="ECO:0000313" key="3">
    <source>
        <dbReference type="EMBL" id="GAA5145939.1"/>
    </source>
</evidence>
<sequence length="426" mass="45232">MLSRPALALACASALTSALVLPAAVAGDLHRTAGIGPVETTAMTAVTAVAAGADGRRDAGADPRTVARTRWVPQLPEVLRTLPPRSQVTSRRIVPGVVATTWGERTRRGPVRFAMVTVRWRAAGVSLDYANAGKVRDAATVPSMIDRDRAVAGINGDFFDRDGTGAPLGLGIDRERGLLHGRTLGWNSTFYVGQDGVPDVGMLSTHVTLRERPDIHVASVNAPEVAPGGVGVYTRAFGRAAGAEVTDGHRRDVRAVVVRDGRVVSSSARLPEGRAIDGVLLVGRGAGARRLATVRRGSRLTVSTSVDKRPLMAITGNTFLLRDGRIRVAENRTLEPRSAIAIDHESRTVMMLVVDGRQPRVSRGYSMLELARKLRALGADDALNLDGGGSSVLVARRPHTAARLVNKPSNGLRAVPSAVEVVYRPR</sequence>
<dbReference type="PANTHER" id="PTHR40446">
    <property type="entry name" value="N-ACETYLGLUCOSAMINE-1-PHOSPHODIESTER ALPHA-N-ACETYLGLUCOSAMINIDASE"/>
    <property type="match status" value="1"/>
</dbReference>
<dbReference type="RefSeq" id="WP_345456682.1">
    <property type="nucleotide sequence ID" value="NZ_BAABKG010000002.1"/>
</dbReference>
<evidence type="ECO:0000256" key="1">
    <source>
        <dbReference type="SAM" id="SignalP"/>
    </source>
</evidence>
<keyword evidence="1" id="KW-0732">Signal</keyword>
<dbReference type="InterPro" id="IPR018711">
    <property type="entry name" value="NAGPA"/>
</dbReference>
<dbReference type="Proteomes" id="UP001500221">
    <property type="component" value="Unassembled WGS sequence"/>
</dbReference>
<evidence type="ECO:0000259" key="2">
    <source>
        <dbReference type="Pfam" id="PF09992"/>
    </source>
</evidence>
<evidence type="ECO:0000313" key="4">
    <source>
        <dbReference type="Proteomes" id="UP001500221"/>
    </source>
</evidence>